<dbReference type="Proteomes" id="UP001163321">
    <property type="component" value="Chromosome 13"/>
</dbReference>
<name>A0ACC0WI43_9STRA</name>
<protein>
    <submittedName>
        <fullName evidence="1">Uncharacterized protein</fullName>
    </submittedName>
</protein>
<reference evidence="1 2" key="1">
    <citation type="journal article" date="2022" name="bioRxiv">
        <title>The genome of the oomycete Peronosclerospora sorghi, a cosmopolitan pathogen of maize and sorghum, is inflated with dispersed pseudogenes.</title>
        <authorList>
            <person name="Fletcher K."/>
            <person name="Martin F."/>
            <person name="Isakeit T."/>
            <person name="Cavanaugh K."/>
            <person name="Magill C."/>
            <person name="Michelmore R."/>
        </authorList>
    </citation>
    <scope>NUCLEOTIDE SEQUENCE [LARGE SCALE GENOMIC DNA]</scope>
    <source>
        <strain evidence="1">P6</strain>
    </source>
</reference>
<accession>A0ACC0WI43</accession>
<comment type="caution">
    <text evidence="1">The sequence shown here is derived from an EMBL/GenBank/DDBJ whole genome shotgun (WGS) entry which is preliminary data.</text>
</comment>
<organism evidence="1 2">
    <name type="scientific">Peronosclerospora sorghi</name>
    <dbReference type="NCBI Taxonomy" id="230839"/>
    <lineage>
        <taxon>Eukaryota</taxon>
        <taxon>Sar</taxon>
        <taxon>Stramenopiles</taxon>
        <taxon>Oomycota</taxon>
        <taxon>Peronosporomycetes</taxon>
        <taxon>Peronosporales</taxon>
        <taxon>Peronosporaceae</taxon>
        <taxon>Peronosclerospora</taxon>
    </lineage>
</organism>
<keyword evidence="2" id="KW-1185">Reference proteome</keyword>
<sequence>MHYPSQLAQDYAQSRRTTGKFEPFPDDLLQNLSPDDPITTFFLQHTRTFTRVQSRLRRILLY</sequence>
<proteinExistence type="predicted"/>
<evidence type="ECO:0000313" key="1">
    <source>
        <dbReference type="EMBL" id="KAI9918072.1"/>
    </source>
</evidence>
<gene>
    <name evidence="1" type="ORF">PsorP6_013106</name>
</gene>
<evidence type="ECO:0000313" key="2">
    <source>
        <dbReference type="Proteomes" id="UP001163321"/>
    </source>
</evidence>
<dbReference type="EMBL" id="CM047592">
    <property type="protein sequence ID" value="KAI9918072.1"/>
    <property type="molecule type" value="Genomic_DNA"/>
</dbReference>